<sequence>MALNANGLGVESHEVSCEMSQMADMSQLQTGGAVGMSQMADMNQLEQIKECDTSQLVDMSQMRAGESLSEDTCLSANETHTESLGFSQNACVDACSSQMPDVSCTQQSVDLAQVASDNRAADANPVLPSPTTSHSSPLWECAAEPEHAKDINAVTLDTDQELSGIRRTLFLLNKMRTVSYIPLRKKLMSILNLFSKLCQSERTEMTARYQLSSFLLRLFLKLFECRTLNNDKLYELFKIGINCYVLNFKHFTKADKTQLGLLFQFICDLIFVNAKIKSYGKESYFSWIETHKVKNQLTATSNKTHLQILLYYLLELLFLLLEFKAEERTISDGFYIQNQLRKLLAFLILNGNTELVRLFRRNKYKMVTQKSNSLQ</sequence>
<name>A0A1E3NFP1_9ASCO</name>
<evidence type="ECO:0000313" key="2">
    <source>
        <dbReference type="Proteomes" id="UP000094455"/>
    </source>
</evidence>
<evidence type="ECO:0000313" key="1">
    <source>
        <dbReference type="EMBL" id="ODQ44957.1"/>
    </source>
</evidence>
<reference evidence="1 2" key="1">
    <citation type="journal article" date="2016" name="Proc. Natl. Acad. Sci. U.S.A.">
        <title>Comparative genomics of biotechnologically important yeasts.</title>
        <authorList>
            <person name="Riley R."/>
            <person name="Haridas S."/>
            <person name="Wolfe K.H."/>
            <person name="Lopes M.R."/>
            <person name="Hittinger C.T."/>
            <person name="Goeker M."/>
            <person name="Salamov A.A."/>
            <person name="Wisecaver J.H."/>
            <person name="Long T.M."/>
            <person name="Calvey C.H."/>
            <person name="Aerts A.L."/>
            <person name="Barry K.W."/>
            <person name="Choi C."/>
            <person name="Clum A."/>
            <person name="Coughlan A.Y."/>
            <person name="Deshpande S."/>
            <person name="Douglass A.P."/>
            <person name="Hanson S.J."/>
            <person name="Klenk H.-P."/>
            <person name="LaButti K.M."/>
            <person name="Lapidus A."/>
            <person name="Lindquist E.A."/>
            <person name="Lipzen A.M."/>
            <person name="Meier-Kolthoff J.P."/>
            <person name="Ohm R.A."/>
            <person name="Otillar R.P."/>
            <person name="Pangilinan J.L."/>
            <person name="Peng Y."/>
            <person name="Rokas A."/>
            <person name="Rosa C.A."/>
            <person name="Scheuner C."/>
            <person name="Sibirny A.A."/>
            <person name="Slot J.C."/>
            <person name="Stielow J.B."/>
            <person name="Sun H."/>
            <person name="Kurtzman C.P."/>
            <person name="Blackwell M."/>
            <person name="Grigoriev I.V."/>
            <person name="Jeffries T.W."/>
        </authorList>
    </citation>
    <scope>NUCLEOTIDE SEQUENCE [LARGE SCALE GENOMIC DNA]</scope>
    <source>
        <strain evidence="1 2">NRRL Y-2026</strain>
    </source>
</reference>
<dbReference type="EMBL" id="KV454005">
    <property type="protein sequence ID" value="ODQ44957.1"/>
    <property type="molecule type" value="Genomic_DNA"/>
</dbReference>
<protein>
    <submittedName>
        <fullName evidence="1">Uncharacterized protein</fullName>
    </submittedName>
</protein>
<dbReference type="Proteomes" id="UP000094455">
    <property type="component" value="Unassembled WGS sequence"/>
</dbReference>
<dbReference type="GeneID" id="30181263"/>
<dbReference type="RefSeq" id="XP_019016070.1">
    <property type="nucleotide sequence ID" value="XM_019164576.1"/>
</dbReference>
<gene>
    <name evidence="1" type="ORF">PICMEDRAFT_73756</name>
</gene>
<accession>A0A1E3NFP1</accession>
<proteinExistence type="predicted"/>
<organism evidence="1 2">
    <name type="scientific">Pichia membranifaciens NRRL Y-2026</name>
    <dbReference type="NCBI Taxonomy" id="763406"/>
    <lineage>
        <taxon>Eukaryota</taxon>
        <taxon>Fungi</taxon>
        <taxon>Dikarya</taxon>
        <taxon>Ascomycota</taxon>
        <taxon>Saccharomycotina</taxon>
        <taxon>Pichiomycetes</taxon>
        <taxon>Pichiales</taxon>
        <taxon>Pichiaceae</taxon>
        <taxon>Pichia</taxon>
    </lineage>
</organism>
<keyword evidence="2" id="KW-1185">Reference proteome</keyword>
<dbReference type="AlphaFoldDB" id="A0A1E3NFP1"/>
<dbReference type="STRING" id="763406.A0A1E3NFP1"/>
<dbReference type="OrthoDB" id="10644116at2759"/>